<gene>
    <name evidence="1" type="ORF">DIURU_004237</name>
</gene>
<dbReference type="OMA" id="VPKSEYI"/>
<accession>A0A642UQ01</accession>
<comment type="caution">
    <text evidence="1">The sequence shown here is derived from an EMBL/GenBank/DDBJ whole genome shotgun (WGS) entry which is preliminary data.</text>
</comment>
<dbReference type="GeneID" id="54782888"/>
<dbReference type="Proteomes" id="UP000449547">
    <property type="component" value="Unassembled WGS sequence"/>
</dbReference>
<proteinExistence type="predicted"/>
<dbReference type="OrthoDB" id="4079690at2759"/>
<name>A0A642UQ01_DIURU</name>
<sequence length="118" mass="12748">MAVPKITVISFKRGTAAYVLPVNTSDVTKEKALKRTLVDAINASGGLTLVEADIGEPETITDLSVDDIRLAAPKDKSDIYANQWVDLTAAGAFNDFDTIAFAYLKEPFEVVDPTKSIE</sequence>
<evidence type="ECO:0000313" key="2">
    <source>
        <dbReference type="Proteomes" id="UP000449547"/>
    </source>
</evidence>
<evidence type="ECO:0000313" key="1">
    <source>
        <dbReference type="EMBL" id="KAA8899570.1"/>
    </source>
</evidence>
<reference evidence="1 2" key="1">
    <citation type="submission" date="2019-07" db="EMBL/GenBank/DDBJ databases">
        <title>Genome assembly of two rare yeast pathogens: Diutina rugosa and Trichomonascus ciferrii.</title>
        <authorList>
            <person name="Mixao V."/>
            <person name="Saus E."/>
            <person name="Hansen A."/>
            <person name="Lass-Flor C."/>
            <person name="Gabaldon T."/>
        </authorList>
    </citation>
    <scope>NUCLEOTIDE SEQUENCE [LARGE SCALE GENOMIC DNA]</scope>
    <source>
        <strain evidence="1 2">CBS 613</strain>
    </source>
</reference>
<keyword evidence="2" id="KW-1185">Reference proteome</keyword>
<dbReference type="AlphaFoldDB" id="A0A642UQ01"/>
<organism evidence="1 2">
    <name type="scientific">Diutina rugosa</name>
    <name type="common">Yeast</name>
    <name type="synonym">Candida rugosa</name>
    <dbReference type="NCBI Taxonomy" id="5481"/>
    <lineage>
        <taxon>Eukaryota</taxon>
        <taxon>Fungi</taxon>
        <taxon>Dikarya</taxon>
        <taxon>Ascomycota</taxon>
        <taxon>Saccharomycotina</taxon>
        <taxon>Pichiomycetes</taxon>
        <taxon>Debaryomycetaceae</taxon>
        <taxon>Diutina</taxon>
    </lineage>
</organism>
<dbReference type="VEuPathDB" id="FungiDB:DIURU_004237"/>
<dbReference type="EMBL" id="SWFT01000122">
    <property type="protein sequence ID" value="KAA8899570.1"/>
    <property type="molecule type" value="Genomic_DNA"/>
</dbReference>
<dbReference type="RefSeq" id="XP_034010971.1">
    <property type="nucleotide sequence ID" value="XM_034157088.1"/>
</dbReference>
<protein>
    <submittedName>
        <fullName evidence="1">Uncharacterized protein</fullName>
    </submittedName>
</protein>